<reference evidence="9 10" key="1">
    <citation type="submission" date="2018-05" db="EMBL/GenBank/DDBJ databases">
        <title>Lujinxingia marina gen. nov. sp. nov., a new facultative anaerobic member of the class Deltaproteobacteria, and proposal of Lujinxingaceae fam. nov.</title>
        <authorList>
            <person name="Li C.-M."/>
        </authorList>
    </citation>
    <scope>NUCLEOTIDE SEQUENCE [LARGE SCALE GENOMIC DNA]</scope>
    <source>
        <strain evidence="9 10">B210</strain>
    </source>
</reference>
<comment type="caution">
    <text evidence="9">The sequence shown here is derived from an EMBL/GenBank/DDBJ whole genome shotgun (WGS) entry which is preliminary data.</text>
</comment>
<dbReference type="AlphaFoldDB" id="A0A328C590"/>
<feature type="domain" description="RecX second three-helical" evidence="7">
    <location>
        <begin position="150"/>
        <end position="189"/>
    </location>
</feature>
<dbReference type="InterPro" id="IPR036388">
    <property type="entry name" value="WH-like_DNA-bd_sf"/>
</dbReference>
<dbReference type="Pfam" id="PF21982">
    <property type="entry name" value="RecX_HTH1"/>
    <property type="match status" value="1"/>
</dbReference>
<dbReference type="Gene3D" id="1.10.10.10">
    <property type="entry name" value="Winged helix-like DNA-binding domain superfamily/Winged helix DNA-binding domain"/>
    <property type="match status" value="2"/>
</dbReference>
<dbReference type="EMBL" id="QHKO01000006">
    <property type="protein sequence ID" value="RAL21270.1"/>
    <property type="molecule type" value="Genomic_DNA"/>
</dbReference>
<name>A0A328C590_9DELT</name>
<dbReference type="InterPro" id="IPR003783">
    <property type="entry name" value="Regulatory_RecX"/>
</dbReference>
<accession>A0A328C590</accession>
<evidence type="ECO:0000259" key="8">
    <source>
        <dbReference type="Pfam" id="PF21982"/>
    </source>
</evidence>
<evidence type="ECO:0000313" key="10">
    <source>
        <dbReference type="Proteomes" id="UP000249169"/>
    </source>
</evidence>
<dbReference type="Proteomes" id="UP000249169">
    <property type="component" value="Unassembled WGS sequence"/>
</dbReference>
<protein>
    <recommendedName>
        <fullName evidence="3 5">Regulatory protein RecX</fullName>
    </recommendedName>
</protein>
<gene>
    <name evidence="5" type="primary">recX</name>
    <name evidence="9" type="ORF">DL240_14190</name>
</gene>
<sequence>MGTPAGKSMAKRPAANEAYPGGLPGAGFWASMGSGVDSDIENSWGPAAAQDNDCGRPSQRHRGMWRAFARNAPCGKGCALESRALLTPPKSLKSDPKEHTREDVEAASYRFLARRDHARGELRQKLERYDFDPALVEDVLDELEARRYLDDARFARTQAALLAQRGWGPAQIAHRLRQRGVDAAVVEPVLDELAEEEPWPRRAAHYFEGKFGAPGQLEDRAQKRAFRHMVYRGYAPGLVRRLLFDG</sequence>
<evidence type="ECO:0000256" key="1">
    <source>
        <dbReference type="ARBA" id="ARBA00004496"/>
    </source>
</evidence>
<evidence type="ECO:0000256" key="2">
    <source>
        <dbReference type="ARBA" id="ARBA00009695"/>
    </source>
</evidence>
<feature type="region of interest" description="Disordered" evidence="6">
    <location>
        <begin position="40"/>
        <end position="59"/>
    </location>
</feature>
<dbReference type="PANTHER" id="PTHR33602">
    <property type="entry name" value="REGULATORY PROTEIN RECX FAMILY PROTEIN"/>
    <property type="match status" value="1"/>
</dbReference>
<evidence type="ECO:0000256" key="3">
    <source>
        <dbReference type="ARBA" id="ARBA00018111"/>
    </source>
</evidence>
<keyword evidence="10" id="KW-1185">Reference proteome</keyword>
<proteinExistence type="inferred from homology"/>
<comment type="function">
    <text evidence="5">Modulates RecA activity.</text>
</comment>
<dbReference type="PANTHER" id="PTHR33602:SF1">
    <property type="entry name" value="REGULATORY PROTEIN RECX FAMILY PROTEIN"/>
    <property type="match status" value="1"/>
</dbReference>
<comment type="similarity">
    <text evidence="2 5">Belongs to the RecX family.</text>
</comment>
<evidence type="ECO:0000313" key="9">
    <source>
        <dbReference type="EMBL" id="RAL21270.1"/>
    </source>
</evidence>
<dbReference type="GO" id="GO:0005737">
    <property type="term" value="C:cytoplasm"/>
    <property type="evidence" value="ECO:0007669"/>
    <property type="project" value="UniProtKB-SubCell"/>
</dbReference>
<dbReference type="InterPro" id="IPR053924">
    <property type="entry name" value="RecX_HTH_2nd"/>
</dbReference>
<dbReference type="GO" id="GO:0006282">
    <property type="term" value="P:regulation of DNA repair"/>
    <property type="evidence" value="ECO:0007669"/>
    <property type="project" value="UniProtKB-UniRule"/>
</dbReference>
<evidence type="ECO:0000259" key="7">
    <source>
        <dbReference type="Pfam" id="PF02631"/>
    </source>
</evidence>
<evidence type="ECO:0000256" key="5">
    <source>
        <dbReference type="HAMAP-Rule" id="MF_01114"/>
    </source>
</evidence>
<dbReference type="Pfam" id="PF02631">
    <property type="entry name" value="RecX_HTH2"/>
    <property type="match status" value="1"/>
</dbReference>
<feature type="domain" description="RecX first three-helical" evidence="8">
    <location>
        <begin position="108"/>
        <end position="143"/>
    </location>
</feature>
<evidence type="ECO:0000256" key="6">
    <source>
        <dbReference type="SAM" id="MobiDB-lite"/>
    </source>
</evidence>
<dbReference type="InterPro" id="IPR053926">
    <property type="entry name" value="RecX_HTH_1st"/>
</dbReference>
<dbReference type="HAMAP" id="MF_01114">
    <property type="entry name" value="RecX"/>
    <property type="match status" value="1"/>
</dbReference>
<evidence type="ECO:0000256" key="4">
    <source>
        <dbReference type="ARBA" id="ARBA00022490"/>
    </source>
</evidence>
<comment type="subcellular location">
    <subcellularLocation>
        <location evidence="1 5">Cytoplasm</location>
    </subcellularLocation>
</comment>
<keyword evidence="4 5" id="KW-0963">Cytoplasm</keyword>
<organism evidence="9 10">
    <name type="scientific">Lujinxingia litoralis</name>
    <dbReference type="NCBI Taxonomy" id="2211119"/>
    <lineage>
        <taxon>Bacteria</taxon>
        <taxon>Deltaproteobacteria</taxon>
        <taxon>Bradymonadales</taxon>
        <taxon>Lujinxingiaceae</taxon>
        <taxon>Lujinxingia</taxon>
    </lineage>
</organism>